<organism evidence="15 16">
    <name type="scientific">Pseudocalidococcus azoricus BACA0444</name>
    <dbReference type="NCBI Taxonomy" id="2918990"/>
    <lineage>
        <taxon>Bacteria</taxon>
        <taxon>Bacillati</taxon>
        <taxon>Cyanobacteriota</taxon>
        <taxon>Cyanophyceae</taxon>
        <taxon>Acaryochloridales</taxon>
        <taxon>Thermosynechococcaceae</taxon>
        <taxon>Pseudocalidococcus</taxon>
        <taxon>Pseudocalidococcus azoricus</taxon>
    </lineage>
</organism>
<dbReference type="PRINTS" id="PR00773">
    <property type="entry name" value="GRPEPROTEIN"/>
</dbReference>
<evidence type="ECO:0000256" key="9">
    <source>
        <dbReference type="ARBA" id="ARBA00076414"/>
    </source>
</evidence>
<keyword evidence="5 10" id="KW-0346">Stress response</keyword>
<proteinExistence type="inferred from homology"/>
<evidence type="ECO:0000313" key="15">
    <source>
        <dbReference type="EMBL" id="MDS3859766.1"/>
    </source>
</evidence>
<dbReference type="InterPro" id="IPR013805">
    <property type="entry name" value="GrpE_CC"/>
</dbReference>
<evidence type="ECO:0000313" key="16">
    <source>
        <dbReference type="Proteomes" id="UP001268256"/>
    </source>
</evidence>
<dbReference type="GO" id="GO:0000774">
    <property type="term" value="F:adenyl-nucleotide exchange factor activity"/>
    <property type="evidence" value="ECO:0007669"/>
    <property type="project" value="InterPro"/>
</dbReference>
<comment type="function">
    <text evidence="7 10 11">Participates actively in the response to hyperosmotic and heat shock by preventing the aggregation of stress-denatured proteins, in association with DnaK and GrpE. It is the nucleotide exchange factor for DnaK and may function as a thermosensor. Unfolded proteins bind initially to DnaJ; upon interaction with the DnaJ-bound protein, DnaK hydrolyzes its bound ATP, resulting in the formation of a stable complex. GrpE releases ADP from DnaK; ATP binding to DnaK triggers the release of the substrate protein, thus completing the reaction cycle. Several rounds of ATP-dependent interactions between DnaJ, DnaK and GrpE are required for fully efficient folding.</text>
</comment>
<dbReference type="PANTHER" id="PTHR21237">
    <property type="entry name" value="GRPE PROTEIN"/>
    <property type="match status" value="1"/>
</dbReference>
<accession>A0AAE4JV98</accession>
<evidence type="ECO:0000256" key="13">
    <source>
        <dbReference type="SAM" id="Coils"/>
    </source>
</evidence>
<sequence>MAAEVTPAQPEPESPEMVNPHHPEISDNTPPVVNADSESLTPEATADAVESISSDNSDDPTPEVIIALQEAITRLSTEADSFRQQLEDRDLQYKRLAADFDNFRKRTQREKDELTEQIKCSTITELLPVVDSFERARAHITPQTEAEETIHRSYQGVYKQLVDCLKRVGVAAMRPEGKPFDPNLHEAVMREVSSEYPEGTVLEQLVRGYILGERVLRHAMVKVSIPGESHPPVDPENSEASSN</sequence>
<evidence type="ECO:0000256" key="12">
    <source>
        <dbReference type="RuleBase" id="RU004478"/>
    </source>
</evidence>
<dbReference type="SUPFAM" id="SSF51064">
    <property type="entry name" value="Head domain of nucleotide exchange factor GrpE"/>
    <property type="match status" value="1"/>
</dbReference>
<dbReference type="FunFam" id="2.30.22.10:FF:000001">
    <property type="entry name" value="Protein GrpE"/>
    <property type="match status" value="1"/>
</dbReference>
<dbReference type="Gene3D" id="3.90.20.20">
    <property type="match status" value="1"/>
</dbReference>
<dbReference type="GO" id="GO:0051082">
    <property type="term" value="F:unfolded protein binding"/>
    <property type="evidence" value="ECO:0007669"/>
    <property type="project" value="TreeGrafter"/>
</dbReference>
<dbReference type="PROSITE" id="PS01071">
    <property type="entry name" value="GRPE"/>
    <property type="match status" value="1"/>
</dbReference>
<evidence type="ECO:0000256" key="10">
    <source>
        <dbReference type="HAMAP-Rule" id="MF_01151"/>
    </source>
</evidence>
<evidence type="ECO:0000256" key="3">
    <source>
        <dbReference type="ARBA" id="ARBA00011738"/>
    </source>
</evidence>
<dbReference type="GO" id="GO:0042803">
    <property type="term" value="F:protein homodimerization activity"/>
    <property type="evidence" value="ECO:0007669"/>
    <property type="project" value="InterPro"/>
</dbReference>
<evidence type="ECO:0000256" key="8">
    <source>
        <dbReference type="ARBA" id="ARBA00072274"/>
    </source>
</evidence>
<dbReference type="NCBIfam" id="NF010741">
    <property type="entry name" value="PRK14143.1"/>
    <property type="match status" value="1"/>
</dbReference>
<dbReference type="Pfam" id="PF01025">
    <property type="entry name" value="GrpE"/>
    <property type="match status" value="1"/>
</dbReference>
<evidence type="ECO:0000256" key="4">
    <source>
        <dbReference type="ARBA" id="ARBA00022490"/>
    </source>
</evidence>
<gene>
    <name evidence="10 15" type="primary">grpE</name>
    <name evidence="15" type="ORF">RIF25_02980</name>
</gene>
<dbReference type="InterPro" id="IPR009012">
    <property type="entry name" value="GrpE_head"/>
</dbReference>
<comment type="subunit">
    <text evidence="3 10">Homodimer.</text>
</comment>
<evidence type="ECO:0000256" key="11">
    <source>
        <dbReference type="RuleBase" id="RU000639"/>
    </source>
</evidence>
<feature type="coiled-coil region" evidence="13">
    <location>
        <begin position="65"/>
        <end position="124"/>
    </location>
</feature>
<dbReference type="RefSeq" id="WP_322877071.1">
    <property type="nucleotide sequence ID" value="NZ_JAVMIP010000002.1"/>
</dbReference>
<dbReference type="GO" id="GO:0005737">
    <property type="term" value="C:cytoplasm"/>
    <property type="evidence" value="ECO:0007669"/>
    <property type="project" value="UniProtKB-SubCell"/>
</dbReference>
<dbReference type="GO" id="GO:0006457">
    <property type="term" value="P:protein folding"/>
    <property type="evidence" value="ECO:0007669"/>
    <property type="project" value="InterPro"/>
</dbReference>
<dbReference type="GO" id="GO:0051087">
    <property type="term" value="F:protein-folding chaperone binding"/>
    <property type="evidence" value="ECO:0007669"/>
    <property type="project" value="InterPro"/>
</dbReference>
<dbReference type="CDD" id="cd00446">
    <property type="entry name" value="GrpE"/>
    <property type="match status" value="1"/>
</dbReference>
<keyword evidence="4 10" id="KW-0963">Cytoplasm</keyword>
<evidence type="ECO:0000256" key="2">
    <source>
        <dbReference type="ARBA" id="ARBA00009054"/>
    </source>
</evidence>
<keyword evidence="16" id="KW-1185">Reference proteome</keyword>
<dbReference type="HAMAP" id="MF_01151">
    <property type="entry name" value="GrpE"/>
    <property type="match status" value="1"/>
</dbReference>
<dbReference type="Gene3D" id="2.30.22.10">
    <property type="entry name" value="Head domain of nucleotide exchange factor GrpE"/>
    <property type="match status" value="1"/>
</dbReference>
<dbReference type="PANTHER" id="PTHR21237:SF23">
    <property type="entry name" value="GRPE PROTEIN HOMOLOG, MITOCHONDRIAL"/>
    <property type="match status" value="1"/>
</dbReference>
<evidence type="ECO:0000256" key="5">
    <source>
        <dbReference type="ARBA" id="ARBA00023016"/>
    </source>
</evidence>
<evidence type="ECO:0000256" key="6">
    <source>
        <dbReference type="ARBA" id="ARBA00023186"/>
    </source>
</evidence>
<evidence type="ECO:0000256" key="1">
    <source>
        <dbReference type="ARBA" id="ARBA00004496"/>
    </source>
</evidence>
<comment type="caution">
    <text evidence="15">The sequence shown here is derived from an EMBL/GenBank/DDBJ whole genome shotgun (WGS) entry which is preliminary data.</text>
</comment>
<name>A0AAE4JV98_9CYAN</name>
<comment type="subcellular location">
    <subcellularLocation>
        <location evidence="1 10">Cytoplasm</location>
    </subcellularLocation>
</comment>
<dbReference type="InterPro" id="IPR000740">
    <property type="entry name" value="GrpE"/>
</dbReference>
<keyword evidence="6 10" id="KW-0143">Chaperone</keyword>
<feature type="compositionally biased region" description="Polar residues" evidence="14">
    <location>
        <begin position="26"/>
        <end position="42"/>
    </location>
</feature>
<comment type="similarity">
    <text evidence="2 10 12">Belongs to the GrpE family.</text>
</comment>
<protein>
    <recommendedName>
        <fullName evidence="8 10">Protein GrpE</fullName>
    </recommendedName>
    <alternativeName>
        <fullName evidence="9 10">HSP-70 cofactor</fullName>
    </alternativeName>
</protein>
<reference evidence="16" key="1">
    <citation type="submission" date="2023-07" db="EMBL/GenBank/DDBJ databases">
        <authorList>
            <person name="Luz R."/>
            <person name="Cordeiro R."/>
            <person name="Fonseca A."/>
            <person name="Goncalves V."/>
        </authorList>
    </citation>
    <scope>NUCLEOTIDE SEQUENCE [LARGE SCALE GENOMIC DNA]</scope>
    <source>
        <strain evidence="16">BACA0444</strain>
    </source>
</reference>
<dbReference type="Proteomes" id="UP001268256">
    <property type="component" value="Unassembled WGS sequence"/>
</dbReference>
<evidence type="ECO:0000256" key="14">
    <source>
        <dbReference type="SAM" id="MobiDB-lite"/>
    </source>
</evidence>
<dbReference type="EMBL" id="JAVMIP010000002">
    <property type="protein sequence ID" value="MDS3859766.1"/>
    <property type="molecule type" value="Genomic_DNA"/>
</dbReference>
<evidence type="ECO:0000256" key="7">
    <source>
        <dbReference type="ARBA" id="ARBA00053401"/>
    </source>
</evidence>
<dbReference type="AlphaFoldDB" id="A0AAE4JV98"/>
<dbReference type="SUPFAM" id="SSF58014">
    <property type="entry name" value="Coiled-coil domain of nucleotide exchange factor GrpE"/>
    <property type="match status" value="1"/>
</dbReference>
<keyword evidence="13" id="KW-0175">Coiled coil</keyword>
<feature type="region of interest" description="Disordered" evidence="14">
    <location>
        <begin position="1"/>
        <end position="63"/>
    </location>
</feature>